<dbReference type="Gene3D" id="1.10.510.10">
    <property type="entry name" value="Transferase(Phosphotransferase) domain 1"/>
    <property type="match status" value="1"/>
</dbReference>
<comment type="caution">
    <text evidence="2">The sequence shown here is derived from an EMBL/GenBank/DDBJ whole genome shotgun (WGS) entry which is preliminary data.</text>
</comment>
<accession>A0A2S6C3K5</accession>
<organism evidence="2 3">
    <name type="scientific">Cercospora berteroae</name>
    <dbReference type="NCBI Taxonomy" id="357750"/>
    <lineage>
        <taxon>Eukaryota</taxon>
        <taxon>Fungi</taxon>
        <taxon>Dikarya</taxon>
        <taxon>Ascomycota</taxon>
        <taxon>Pezizomycotina</taxon>
        <taxon>Dothideomycetes</taxon>
        <taxon>Dothideomycetidae</taxon>
        <taxon>Mycosphaerellales</taxon>
        <taxon>Mycosphaerellaceae</taxon>
        <taxon>Cercospora</taxon>
    </lineage>
</organism>
<evidence type="ECO:0000259" key="1">
    <source>
        <dbReference type="PROSITE" id="PS50011"/>
    </source>
</evidence>
<dbReference type="InterPro" id="IPR000719">
    <property type="entry name" value="Prot_kinase_dom"/>
</dbReference>
<name>A0A2S6C3K5_9PEZI</name>
<dbReference type="GO" id="GO:0005524">
    <property type="term" value="F:ATP binding"/>
    <property type="evidence" value="ECO:0007669"/>
    <property type="project" value="InterPro"/>
</dbReference>
<evidence type="ECO:0000313" key="3">
    <source>
        <dbReference type="Proteomes" id="UP000237631"/>
    </source>
</evidence>
<protein>
    <recommendedName>
        <fullName evidence="1">Protein kinase domain-containing protein</fullName>
    </recommendedName>
</protein>
<feature type="domain" description="Protein kinase" evidence="1">
    <location>
        <begin position="1"/>
        <end position="178"/>
    </location>
</feature>
<dbReference type="EMBL" id="PNEN01000567">
    <property type="protein sequence ID" value="PPJ54324.1"/>
    <property type="molecule type" value="Genomic_DNA"/>
</dbReference>
<dbReference type="Proteomes" id="UP000237631">
    <property type="component" value="Unassembled WGS sequence"/>
</dbReference>
<dbReference type="GO" id="GO:0004672">
    <property type="term" value="F:protein kinase activity"/>
    <property type="evidence" value="ECO:0007669"/>
    <property type="project" value="InterPro"/>
</dbReference>
<dbReference type="SUPFAM" id="SSF56112">
    <property type="entry name" value="Protein kinase-like (PK-like)"/>
    <property type="match status" value="1"/>
</dbReference>
<gene>
    <name evidence="2" type="ORF">CBER1_06137</name>
</gene>
<reference evidence="3" key="1">
    <citation type="journal article" date="2017" name="bioRxiv">
        <title>Conservation of a gene cluster reveals novel cercosporin biosynthetic mechanisms and extends production to the genus Colletotrichum.</title>
        <authorList>
            <person name="de Jonge R."/>
            <person name="Ebert M.K."/>
            <person name="Huitt-Roehl C.R."/>
            <person name="Pal P."/>
            <person name="Suttle J.C."/>
            <person name="Spanner R.E."/>
            <person name="Neubauer J.D."/>
            <person name="Jurick W.M.II."/>
            <person name="Stott K.A."/>
            <person name="Secor G.A."/>
            <person name="Thomma B.P.H.J."/>
            <person name="Van de Peer Y."/>
            <person name="Townsend C.A."/>
            <person name="Bolton M.D."/>
        </authorList>
    </citation>
    <scope>NUCLEOTIDE SEQUENCE [LARGE SCALE GENOMIC DNA]</scope>
    <source>
        <strain evidence="3">CBS538.71</strain>
    </source>
</reference>
<dbReference type="PROSITE" id="PS50011">
    <property type="entry name" value="PROTEIN_KINASE_DOM"/>
    <property type="match status" value="1"/>
</dbReference>
<sequence>MEFVHKNVRPDNLLGFGDAKLGSFFLVGFEQIRSADGMTSFRGDADWEKNLYRHPERQGLNPGERYCMQHDIYSLGVCLLEIGLWASFVLYPEGEKKPYPNTNLLGLSIQALQKKTPNGIKRLLVELATRELPGRLGELYRDVVINCLTCLDEDNMDFGEEGEFDDDADGVAVGVRYIEKVLSKLDSITM</sequence>
<evidence type="ECO:0000313" key="2">
    <source>
        <dbReference type="EMBL" id="PPJ54324.1"/>
    </source>
</evidence>
<dbReference type="OrthoDB" id="1911848at2759"/>
<dbReference type="InterPro" id="IPR011009">
    <property type="entry name" value="Kinase-like_dom_sf"/>
</dbReference>
<dbReference type="STRING" id="357750.A0A2S6C3K5"/>
<proteinExistence type="predicted"/>
<keyword evidence="3" id="KW-1185">Reference proteome</keyword>
<dbReference type="PANTHER" id="PTHR37542:SF1">
    <property type="entry name" value="PRION-INHIBITION AND PROPAGATION HELO DOMAIN-CONTAINING PROTEIN"/>
    <property type="match status" value="1"/>
</dbReference>
<dbReference type="PANTHER" id="PTHR37542">
    <property type="entry name" value="HELO DOMAIN-CONTAINING PROTEIN-RELATED"/>
    <property type="match status" value="1"/>
</dbReference>
<dbReference type="AlphaFoldDB" id="A0A2S6C3K5"/>